<name>A0A5J5GZW4_9BACI</name>
<keyword evidence="2" id="KW-1185">Reference proteome</keyword>
<evidence type="ECO:0000313" key="2">
    <source>
        <dbReference type="Proteomes" id="UP000326671"/>
    </source>
</evidence>
<dbReference type="AlphaFoldDB" id="A0A5J5GZW4"/>
<evidence type="ECO:0000313" key="1">
    <source>
        <dbReference type="EMBL" id="KAA9013815.1"/>
    </source>
</evidence>
<organism evidence="1 2">
    <name type="scientific">Niallia endozanthoxylica</name>
    <dbReference type="NCBI Taxonomy" id="2036016"/>
    <lineage>
        <taxon>Bacteria</taxon>
        <taxon>Bacillati</taxon>
        <taxon>Bacillota</taxon>
        <taxon>Bacilli</taxon>
        <taxon>Bacillales</taxon>
        <taxon>Bacillaceae</taxon>
        <taxon>Niallia</taxon>
    </lineage>
</organism>
<reference evidence="1 2" key="1">
    <citation type="submission" date="2019-09" db="EMBL/GenBank/DDBJ databases">
        <title>Whole genome sequences of isolates from the Mars Exploration Rovers.</title>
        <authorList>
            <person name="Seuylemezian A."/>
            <person name="Vaishampayan P."/>
        </authorList>
    </citation>
    <scope>NUCLEOTIDE SEQUENCE [LARGE SCALE GENOMIC DNA]</scope>
    <source>
        <strain evidence="1 2">MER_TA_151</strain>
    </source>
</reference>
<proteinExistence type="predicted"/>
<sequence length="101" mass="11491">MRMTDISGYLVNKLHPMERMYQSIPSKNNEPFRIIFANRAETLDSSSLHISKGIANHIVNGGTIFDLLETIRSIKSSDFGNQRRLIELVKRDRAVGTTLMI</sequence>
<comment type="caution">
    <text evidence="1">The sequence shown here is derived from an EMBL/GenBank/DDBJ whole genome shotgun (WGS) entry which is preliminary data.</text>
</comment>
<dbReference type="EMBL" id="VYKL01000048">
    <property type="protein sequence ID" value="KAA9013815.1"/>
    <property type="molecule type" value="Genomic_DNA"/>
</dbReference>
<dbReference type="RefSeq" id="WP_150442619.1">
    <property type="nucleotide sequence ID" value="NZ_VYKL01000048.1"/>
</dbReference>
<accession>A0A5J5GZW4</accession>
<protein>
    <submittedName>
        <fullName evidence="1">Uncharacterized protein</fullName>
    </submittedName>
</protein>
<gene>
    <name evidence="1" type="ORF">F4V44_24430</name>
</gene>
<dbReference type="Proteomes" id="UP000326671">
    <property type="component" value="Unassembled WGS sequence"/>
</dbReference>